<accession>A0A3P6TY29</accession>
<keyword evidence="2" id="KW-1185">Reference proteome</keyword>
<dbReference type="Proteomes" id="UP000281553">
    <property type="component" value="Unassembled WGS sequence"/>
</dbReference>
<organism evidence="1 2">
    <name type="scientific">Dibothriocephalus latus</name>
    <name type="common">Fish tapeworm</name>
    <name type="synonym">Diphyllobothrium latum</name>
    <dbReference type="NCBI Taxonomy" id="60516"/>
    <lineage>
        <taxon>Eukaryota</taxon>
        <taxon>Metazoa</taxon>
        <taxon>Spiralia</taxon>
        <taxon>Lophotrochozoa</taxon>
        <taxon>Platyhelminthes</taxon>
        <taxon>Cestoda</taxon>
        <taxon>Eucestoda</taxon>
        <taxon>Diphyllobothriidea</taxon>
        <taxon>Diphyllobothriidae</taxon>
        <taxon>Dibothriocephalus</taxon>
    </lineage>
</organism>
<proteinExistence type="predicted"/>
<dbReference type="AlphaFoldDB" id="A0A3P6TY29"/>
<protein>
    <submittedName>
        <fullName evidence="1">Uncharacterized protein</fullName>
    </submittedName>
</protein>
<reference evidence="1 2" key="1">
    <citation type="submission" date="2018-11" db="EMBL/GenBank/DDBJ databases">
        <authorList>
            <consortium name="Pathogen Informatics"/>
        </authorList>
    </citation>
    <scope>NUCLEOTIDE SEQUENCE [LARGE SCALE GENOMIC DNA]</scope>
</reference>
<sequence>MDDAYLKHLLKHGLSDSQIGRREVAETRIHKRTGGVNVMNNIVWLGSSAEDGTGEAMVLRKELPKLTIRFRVKDGKLSRTLIEVENSERQLGGLVA</sequence>
<gene>
    <name evidence="1" type="ORF">DILT_LOCUS4072</name>
</gene>
<dbReference type="EMBL" id="UYRU01044784">
    <property type="protein sequence ID" value="VDK87743.1"/>
    <property type="molecule type" value="Genomic_DNA"/>
</dbReference>
<evidence type="ECO:0000313" key="1">
    <source>
        <dbReference type="EMBL" id="VDK87743.1"/>
    </source>
</evidence>
<name>A0A3P6TY29_DIBLA</name>
<evidence type="ECO:0000313" key="2">
    <source>
        <dbReference type="Proteomes" id="UP000281553"/>
    </source>
</evidence>